<evidence type="ECO:0008006" key="3">
    <source>
        <dbReference type="Google" id="ProtNLM"/>
    </source>
</evidence>
<comment type="caution">
    <text evidence="1">The sequence shown here is derived from an EMBL/GenBank/DDBJ whole genome shotgun (WGS) entry which is preliminary data.</text>
</comment>
<dbReference type="AlphaFoldDB" id="A0A4T0FRD1"/>
<dbReference type="Pfam" id="PF10455">
    <property type="entry name" value="BAR_2"/>
    <property type="match status" value="1"/>
</dbReference>
<dbReference type="SUPFAM" id="SSF103657">
    <property type="entry name" value="BAR/IMD domain-like"/>
    <property type="match status" value="1"/>
</dbReference>
<reference evidence="1 2" key="1">
    <citation type="submission" date="2019-03" db="EMBL/GenBank/DDBJ databases">
        <title>Sequencing 23 genomes of Wallemia ichthyophaga.</title>
        <authorList>
            <person name="Gostincar C."/>
        </authorList>
    </citation>
    <scope>NUCLEOTIDE SEQUENCE [LARGE SCALE GENOMIC DNA]</scope>
    <source>
        <strain evidence="1 2">EXF-5753</strain>
    </source>
</reference>
<dbReference type="OrthoDB" id="5549748at2759"/>
<dbReference type="Gene3D" id="1.20.1270.60">
    <property type="entry name" value="Arfaptin homology (AH) domain/BAR domain"/>
    <property type="match status" value="1"/>
</dbReference>
<accession>A0A4T0FRD1</accession>
<gene>
    <name evidence="1" type="ORF">E3P99_01269</name>
</gene>
<keyword evidence="2" id="KW-1185">Reference proteome</keyword>
<dbReference type="InterPro" id="IPR027267">
    <property type="entry name" value="AH/BAR_dom_sf"/>
</dbReference>
<dbReference type="EMBL" id="SPNW01000014">
    <property type="protein sequence ID" value="TIA91071.1"/>
    <property type="molecule type" value="Genomic_DNA"/>
</dbReference>
<protein>
    <recommendedName>
        <fullName evidence="3">BAR domain-containing protein</fullName>
    </recommendedName>
</protein>
<organism evidence="1 2">
    <name type="scientific">Wallemia hederae</name>
    <dbReference type="NCBI Taxonomy" id="1540922"/>
    <lineage>
        <taxon>Eukaryota</taxon>
        <taxon>Fungi</taxon>
        <taxon>Dikarya</taxon>
        <taxon>Basidiomycota</taxon>
        <taxon>Wallemiomycotina</taxon>
        <taxon>Wallemiomycetes</taxon>
        <taxon>Wallemiales</taxon>
        <taxon>Wallemiaceae</taxon>
        <taxon>Wallemia</taxon>
    </lineage>
</organism>
<proteinExistence type="predicted"/>
<name>A0A4T0FRD1_9BASI</name>
<dbReference type="Proteomes" id="UP000310189">
    <property type="component" value="Unassembled WGS sequence"/>
</dbReference>
<dbReference type="CDD" id="cd07600">
    <property type="entry name" value="BAR_Gvp36"/>
    <property type="match status" value="1"/>
</dbReference>
<evidence type="ECO:0000313" key="2">
    <source>
        <dbReference type="Proteomes" id="UP000310189"/>
    </source>
</evidence>
<dbReference type="InterPro" id="IPR018859">
    <property type="entry name" value="BAR_dom-cont"/>
</dbReference>
<sequence length="294" mass="32860">MDKFMNLTNFNSNKSIFNQLQAAREKFGAVDEADITTLPNDYIELENKLDALESVHKHMLKVTKVYENESYDYPHQLHNTISEQSGQMWHSFSSFANNNLKNVNIPIPQSTAPVPQPKTLSHALSRAAATSALEIGENDHLGNALTKFALAHDKIGNGRLVQDNDILIGYLQPWQTTLNTSIQLAKNARNQVKNSRLWLDSCKQGLKTASPQKVEQARLEMESAEDKLVTQTETAISLMKNVLENPEPLTSLNKLVKAQISYHSASVDALSAIQGDLEEIQRSAEDDFKKSRDS</sequence>
<evidence type="ECO:0000313" key="1">
    <source>
        <dbReference type="EMBL" id="TIA91071.1"/>
    </source>
</evidence>